<dbReference type="Proteomes" id="UP000886111">
    <property type="component" value="Unassembled WGS sequence"/>
</dbReference>
<comment type="caution">
    <text evidence="2">The sequence shown here is derived from an EMBL/GenBank/DDBJ whole genome shotgun (WGS) entry which is preliminary data.</text>
</comment>
<evidence type="ECO:0000313" key="2">
    <source>
        <dbReference type="EMBL" id="HHE54795.1"/>
    </source>
</evidence>
<keyword evidence="1" id="KW-1133">Transmembrane helix</keyword>
<feature type="non-terminal residue" evidence="2">
    <location>
        <position position="1"/>
    </location>
</feature>
<dbReference type="AlphaFoldDB" id="A0A7V5H2Y3"/>
<name>A0A7V5H2Y3_CALAY</name>
<reference evidence="2" key="1">
    <citation type="journal article" date="2020" name="mSystems">
        <title>Genome- and Community-Level Interaction Insights into Carbon Utilization and Element Cycling Functions of Hydrothermarchaeota in Hydrothermal Sediment.</title>
        <authorList>
            <person name="Zhou Z."/>
            <person name="Liu Y."/>
            <person name="Xu W."/>
            <person name="Pan J."/>
            <person name="Luo Z.H."/>
            <person name="Li M."/>
        </authorList>
    </citation>
    <scope>NUCLEOTIDE SEQUENCE [LARGE SCALE GENOMIC DNA]</scope>
    <source>
        <strain evidence="2">HyVt-76</strain>
    </source>
</reference>
<feature type="transmembrane region" description="Helical" evidence="1">
    <location>
        <begin position="72"/>
        <end position="95"/>
    </location>
</feature>
<keyword evidence="1" id="KW-0812">Transmembrane</keyword>
<feature type="transmembrane region" description="Helical" evidence="1">
    <location>
        <begin position="20"/>
        <end position="44"/>
    </location>
</feature>
<proteinExistence type="predicted"/>
<gene>
    <name evidence="2" type="ORF">ENL21_03365</name>
</gene>
<protein>
    <submittedName>
        <fullName evidence="2">Citrate transporter</fullName>
    </submittedName>
</protein>
<organism evidence="2">
    <name type="scientific">Caldithrix abyssi</name>
    <dbReference type="NCBI Taxonomy" id="187145"/>
    <lineage>
        <taxon>Bacteria</taxon>
        <taxon>Pseudomonadati</taxon>
        <taxon>Calditrichota</taxon>
        <taxon>Calditrichia</taxon>
        <taxon>Calditrichales</taxon>
        <taxon>Calditrichaceae</taxon>
        <taxon>Caldithrix</taxon>
    </lineage>
</organism>
<accession>A0A7V5H2Y3</accession>
<dbReference type="EMBL" id="DRTD01000240">
    <property type="protein sequence ID" value="HHE54795.1"/>
    <property type="molecule type" value="Genomic_DNA"/>
</dbReference>
<keyword evidence="1" id="KW-0472">Membrane</keyword>
<sequence length="96" mass="10302">FGLAAPLALYRGPLNIWGMGYGLAAVFLASGMNPAAVMGLLMALGQVQGISDPTNTHNVWLGNEMQVDVQKILWNTLPYSWAVAFLGLSIAAIMFY</sequence>
<evidence type="ECO:0000256" key="1">
    <source>
        <dbReference type="SAM" id="Phobius"/>
    </source>
</evidence>